<dbReference type="RefSeq" id="WP_390234984.1">
    <property type="nucleotide sequence ID" value="NZ_JBHSWI010000001.1"/>
</dbReference>
<dbReference type="EMBL" id="JBHSWI010000001">
    <property type="protein sequence ID" value="MFC6645937.1"/>
    <property type="molecule type" value="Genomic_DNA"/>
</dbReference>
<proteinExistence type="predicted"/>
<sequence length="299" mass="32010">MLLLASVAAVSGQTPALPSAPQPHGIVEGDVIDVDNNLVPNAIAVLTDNSKVAEKIEAKADSAGHFEIKGVTPGTWTLRVFAPDLRPFEDGKVVMKPGDRVIEQGIVLAVASAHADVTVSMTVEQIAEQEMHDEEKQRVLAIFPNFNTSYVWNAAPLNARQKFHLSLKAVTDPAAFLTAGIVAGIEQGNNTFPEYGGDAAGFGKRYGAAYGDAFIGRMLGYAVFPAIFRQDPRYFYMGPGSSNKDRAVHAIASGLFCRGNSGHTQVNYSHLLGNFSAGVISRTYHPDSTNAWGRPRATP</sequence>
<keyword evidence="2" id="KW-1185">Reference proteome</keyword>
<reference evidence="2" key="1">
    <citation type="journal article" date="2019" name="Int. J. Syst. Evol. Microbiol.">
        <title>The Global Catalogue of Microorganisms (GCM) 10K type strain sequencing project: providing services to taxonomists for standard genome sequencing and annotation.</title>
        <authorList>
            <consortium name="The Broad Institute Genomics Platform"/>
            <consortium name="The Broad Institute Genome Sequencing Center for Infectious Disease"/>
            <person name="Wu L."/>
            <person name="Ma J."/>
        </authorList>
    </citation>
    <scope>NUCLEOTIDE SEQUENCE [LARGE SCALE GENOMIC DNA]</scope>
    <source>
        <strain evidence="2">CGMCC 1.16026</strain>
    </source>
</reference>
<name>A0ABW1ZBI3_9BACT</name>
<dbReference type="Gene3D" id="2.60.40.1120">
    <property type="entry name" value="Carboxypeptidase-like, regulatory domain"/>
    <property type="match status" value="1"/>
</dbReference>
<dbReference type="Proteomes" id="UP001596391">
    <property type="component" value="Unassembled WGS sequence"/>
</dbReference>
<dbReference type="SUPFAM" id="SSF49452">
    <property type="entry name" value="Starch-binding domain-like"/>
    <property type="match status" value="1"/>
</dbReference>
<accession>A0ABW1ZBI3</accession>
<comment type="caution">
    <text evidence="1">The sequence shown here is derived from an EMBL/GenBank/DDBJ whole genome shotgun (WGS) entry which is preliminary data.</text>
</comment>
<protein>
    <submittedName>
        <fullName evidence="1">Carboxypeptidase-like regulatory domain-containing protein</fullName>
    </submittedName>
</protein>
<evidence type="ECO:0000313" key="1">
    <source>
        <dbReference type="EMBL" id="MFC6645937.1"/>
    </source>
</evidence>
<evidence type="ECO:0000313" key="2">
    <source>
        <dbReference type="Proteomes" id="UP001596391"/>
    </source>
</evidence>
<organism evidence="1 2">
    <name type="scientific">Granulicella cerasi</name>
    <dbReference type="NCBI Taxonomy" id="741063"/>
    <lineage>
        <taxon>Bacteria</taxon>
        <taxon>Pseudomonadati</taxon>
        <taxon>Acidobacteriota</taxon>
        <taxon>Terriglobia</taxon>
        <taxon>Terriglobales</taxon>
        <taxon>Acidobacteriaceae</taxon>
        <taxon>Granulicella</taxon>
    </lineage>
</organism>
<gene>
    <name evidence="1" type="ORF">ACFQBQ_10175</name>
</gene>
<dbReference type="InterPro" id="IPR013784">
    <property type="entry name" value="Carb-bd-like_fold"/>
</dbReference>